<reference evidence="1" key="2">
    <citation type="journal article" date="2024" name="Plant">
        <title>Genomic evolution and insights into agronomic trait innovations of Sesamum species.</title>
        <authorList>
            <person name="Miao H."/>
            <person name="Wang L."/>
            <person name="Qu L."/>
            <person name="Liu H."/>
            <person name="Sun Y."/>
            <person name="Le M."/>
            <person name="Wang Q."/>
            <person name="Wei S."/>
            <person name="Zheng Y."/>
            <person name="Lin W."/>
            <person name="Duan Y."/>
            <person name="Cao H."/>
            <person name="Xiong S."/>
            <person name="Wang X."/>
            <person name="Wei L."/>
            <person name="Li C."/>
            <person name="Ma Q."/>
            <person name="Ju M."/>
            <person name="Zhao R."/>
            <person name="Li G."/>
            <person name="Mu C."/>
            <person name="Tian Q."/>
            <person name="Mei H."/>
            <person name="Zhang T."/>
            <person name="Gao T."/>
            <person name="Zhang H."/>
        </authorList>
    </citation>
    <scope>NUCLEOTIDE SEQUENCE</scope>
    <source>
        <strain evidence="1">KEN8</strain>
    </source>
</reference>
<dbReference type="EMBL" id="JACGWM010000007">
    <property type="protein sequence ID" value="KAL0362143.1"/>
    <property type="molecule type" value="Genomic_DNA"/>
</dbReference>
<dbReference type="SUPFAM" id="SSF50630">
    <property type="entry name" value="Acid proteases"/>
    <property type="match status" value="1"/>
</dbReference>
<proteinExistence type="predicted"/>
<dbReference type="InterPro" id="IPR001969">
    <property type="entry name" value="Aspartic_peptidase_AS"/>
</dbReference>
<dbReference type="PANTHER" id="PTHR12917">
    <property type="entry name" value="ASPARTYL PROTEASE DDI-RELATED"/>
    <property type="match status" value="1"/>
</dbReference>
<dbReference type="InterPro" id="IPR021109">
    <property type="entry name" value="Peptidase_aspartic_dom_sf"/>
</dbReference>
<protein>
    <submittedName>
        <fullName evidence="1">Uncharacterized protein</fullName>
    </submittedName>
</protein>
<dbReference type="CDD" id="cd00303">
    <property type="entry name" value="retropepsin_like"/>
    <property type="match status" value="1"/>
</dbReference>
<gene>
    <name evidence="1" type="ORF">Scaly_1169500</name>
</gene>
<dbReference type="Gene3D" id="2.40.70.10">
    <property type="entry name" value="Acid Proteases"/>
    <property type="match status" value="1"/>
</dbReference>
<dbReference type="AlphaFoldDB" id="A0AAW2Q314"/>
<dbReference type="PROSITE" id="PS00141">
    <property type="entry name" value="ASP_PROTEASE"/>
    <property type="match status" value="1"/>
</dbReference>
<dbReference type="Pfam" id="PF13975">
    <property type="entry name" value="gag-asp_proteas"/>
    <property type="match status" value="1"/>
</dbReference>
<sequence>MYIQIDLHRRVVSNTRIVAHDLSARLLISEAYGGTHYANEVKNFLFDIGNTSLLQTWITRQGRRIIRKLEHTTCLQDYVKAFTALMLDIRDMSEKDKLLTFMEGLKPWISTLRTRGKGRWRLTLHKISWEEQNHSRVTATKVWEIGNPRHKEVRMEVRIGTNLTRTNRGHNKRAADASCATACIDMLNALAIFIDKASLAKPVEPRAPASGENESKIHGKLIRATIDTGATHNYLASAEVERYGLVLEKEVGRVKVINLAAQPIIGVAKFVLIKIGPFEGKTNLSVMVMDDFKLILGLEFLRDTRTTLLPHVDPMMMLGPSPVSSSRWASYKMSEPELMDLKKQVKDRLESSIIKLATLSYGA</sequence>
<comment type="caution">
    <text evidence="1">The sequence shown here is derived from an EMBL/GenBank/DDBJ whole genome shotgun (WGS) entry which is preliminary data.</text>
</comment>
<dbReference type="GO" id="GO:0004190">
    <property type="term" value="F:aspartic-type endopeptidase activity"/>
    <property type="evidence" value="ECO:0007669"/>
    <property type="project" value="InterPro"/>
</dbReference>
<dbReference type="PANTHER" id="PTHR12917:SF18">
    <property type="entry name" value="DNA DAMAGE-INDUCIBLE PROTEIN 1-LIKE"/>
    <property type="match status" value="1"/>
</dbReference>
<name>A0AAW2Q314_9LAMI</name>
<dbReference type="GO" id="GO:0006508">
    <property type="term" value="P:proteolysis"/>
    <property type="evidence" value="ECO:0007669"/>
    <property type="project" value="InterPro"/>
</dbReference>
<reference evidence="1" key="1">
    <citation type="submission" date="2020-06" db="EMBL/GenBank/DDBJ databases">
        <authorList>
            <person name="Li T."/>
            <person name="Hu X."/>
            <person name="Zhang T."/>
            <person name="Song X."/>
            <person name="Zhang H."/>
            <person name="Dai N."/>
            <person name="Sheng W."/>
            <person name="Hou X."/>
            <person name="Wei L."/>
        </authorList>
    </citation>
    <scope>NUCLEOTIDE SEQUENCE</scope>
    <source>
        <strain evidence="1">KEN8</strain>
        <tissue evidence="1">Leaf</tissue>
    </source>
</reference>
<evidence type="ECO:0000313" key="1">
    <source>
        <dbReference type="EMBL" id="KAL0362143.1"/>
    </source>
</evidence>
<accession>A0AAW2Q314</accession>
<organism evidence="1">
    <name type="scientific">Sesamum calycinum</name>
    <dbReference type="NCBI Taxonomy" id="2727403"/>
    <lineage>
        <taxon>Eukaryota</taxon>
        <taxon>Viridiplantae</taxon>
        <taxon>Streptophyta</taxon>
        <taxon>Embryophyta</taxon>
        <taxon>Tracheophyta</taxon>
        <taxon>Spermatophyta</taxon>
        <taxon>Magnoliopsida</taxon>
        <taxon>eudicotyledons</taxon>
        <taxon>Gunneridae</taxon>
        <taxon>Pentapetalae</taxon>
        <taxon>asterids</taxon>
        <taxon>lamiids</taxon>
        <taxon>Lamiales</taxon>
        <taxon>Pedaliaceae</taxon>
        <taxon>Sesamum</taxon>
    </lineage>
</organism>